<dbReference type="CDD" id="cd02603">
    <property type="entry name" value="HAD_sEH-N_like"/>
    <property type="match status" value="1"/>
</dbReference>
<comment type="caution">
    <text evidence="1">The sequence shown here is derived from an EMBL/GenBank/DDBJ whole genome shotgun (WGS) entry which is preliminary data.</text>
</comment>
<dbReference type="NCBIfam" id="TIGR01549">
    <property type="entry name" value="HAD-SF-IA-v1"/>
    <property type="match status" value="1"/>
</dbReference>
<dbReference type="Gene3D" id="1.10.150.240">
    <property type="entry name" value="Putative phosphatase, domain 2"/>
    <property type="match status" value="1"/>
</dbReference>
<evidence type="ECO:0000313" key="1">
    <source>
        <dbReference type="EMBL" id="NEV66396.1"/>
    </source>
</evidence>
<reference evidence="1" key="2">
    <citation type="journal article" date="2015" name="Genome Announc.">
        <title>Draft Genome Sequence of Filamentous Marine Cyanobacterium Lyngbya confervoides Strain BDU141951.</title>
        <authorList>
            <person name="Chandrababunaidu M.M."/>
            <person name="Sen D."/>
            <person name="Tripathy S."/>
        </authorList>
    </citation>
    <scope>NUCLEOTIDE SEQUENCE</scope>
    <source>
        <strain evidence="1">BDU141951</strain>
    </source>
</reference>
<dbReference type="AlphaFoldDB" id="A0A0C1UMI8"/>
<dbReference type="NCBIfam" id="TIGR01509">
    <property type="entry name" value="HAD-SF-IA-v3"/>
    <property type="match status" value="1"/>
</dbReference>
<name>A0A0C1UMI8_9CYAN</name>
<dbReference type="SUPFAM" id="SSF56784">
    <property type="entry name" value="HAD-like"/>
    <property type="match status" value="1"/>
</dbReference>
<dbReference type="InterPro" id="IPR023198">
    <property type="entry name" value="PGP-like_dom2"/>
</dbReference>
<dbReference type="SFLD" id="SFLDS00003">
    <property type="entry name" value="Haloacid_Dehalogenase"/>
    <property type="match status" value="1"/>
</dbReference>
<reference evidence="1" key="1">
    <citation type="submission" date="2014-11" db="EMBL/GenBank/DDBJ databases">
        <authorList>
            <person name="Malar M.C."/>
            <person name="Sen D."/>
            <person name="Tripathy S."/>
        </authorList>
    </citation>
    <scope>NUCLEOTIDE SEQUENCE</scope>
    <source>
        <strain evidence="1">BDU141951</strain>
    </source>
</reference>
<dbReference type="SFLD" id="SFLDG01129">
    <property type="entry name" value="C1.5:_HAD__Beta-PGM__Phosphata"/>
    <property type="match status" value="1"/>
</dbReference>
<gene>
    <name evidence="1" type="ORF">QQ91_004625</name>
</gene>
<dbReference type="InterPro" id="IPR006439">
    <property type="entry name" value="HAD-SF_hydro_IA"/>
</dbReference>
<dbReference type="Pfam" id="PF00702">
    <property type="entry name" value="Hydrolase"/>
    <property type="match status" value="1"/>
</dbReference>
<dbReference type="Gene3D" id="3.40.50.1000">
    <property type="entry name" value="HAD superfamily/HAD-like"/>
    <property type="match status" value="1"/>
</dbReference>
<organism evidence="1">
    <name type="scientific">Lyngbya confervoides BDU141951</name>
    <dbReference type="NCBI Taxonomy" id="1574623"/>
    <lineage>
        <taxon>Bacteria</taxon>
        <taxon>Bacillati</taxon>
        <taxon>Cyanobacteriota</taxon>
        <taxon>Cyanophyceae</taxon>
        <taxon>Oscillatoriophycideae</taxon>
        <taxon>Oscillatoriales</taxon>
        <taxon>Microcoleaceae</taxon>
        <taxon>Lyngbya</taxon>
    </lineage>
</organism>
<proteinExistence type="predicted"/>
<dbReference type="InterPro" id="IPR023214">
    <property type="entry name" value="HAD_sf"/>
</dbReference>
<sequence>MITHIISDMGGVLVALEWSERVSGLLGRSVPIDELHHLWINARSTVDFESGRIDFDTFAQNFIQEFDLQISPEQVQHEFLEFVQAPMPGCDEILEELKQQYHLSLLSNTNPAHYERLRDRYDFYAPFEQVFLSHEIGVMKPDPAIFHHVLAKLEIAPENAAFFDDGARNVTAAQTVGIHAYQVHSPQELGAIVETFETPALNP</sequence>
<protein>
    <submittedName>
        <fullName evidence="1">HAD family phosphatase</fullName>
    </submittedName>
</protein>
<dbReference type="PANTHER" id="PTHR43611:SF3">
    <property type="entry name" value="FLAVIN MONONUCLEOTIDE HYDROLASE 1, CHLOROPLATIC"/>
    <property type="match status" value="1"/>
</dbReference>
<dbReference type="InterPro" id="IPR036412">
    <property type="entry name" value="HAD-like_sf"/>
</dbReference>
<dbReference type="EMBL" id="JTHE02000003">
    <property type="protein sequence ID" value="NEV66396.1"/>
    <property type="molecule type" value="Genomic_DNA"/>
</dbReference>
<accession>A0A0C1UMI8</accession>
<dbReference type="PANTHER" id="PTHR43611">
    <property type="entry name" value="ALPHA-D-GLUCOSE 1-PHOSPHATE PHOSPHATASE"/>
    <property type="match status" value="1"/>
</dbReference>
<reference evidence="1" key="3">
    <citation type="submission" date="2020-02" db="EMBL/GenBank/DDBJ databases">
        <authorList>
            <person name="Sarangi A.N."/>
            <person name="Ghosh S."/>
            <person name="Mukherjee M."/>
            <person name="Tripathy S."/>
        </authorList>
    </citation>
    <scope>NUCLEOTIDE SEQUENCE</scope>
    <source>
        <strain evidence="1">BDU141951</strain>
    </source>
</reference>